<dbReference type="SUPFAM" id="SSF51556">
    <property type="entry name" value="Metallo-dependent hydrolases"/>
    <property type="match status" value="1"/>
</dbReference>
<dbReference type="InterPro" id="IPR032466">
    <property type="entry name" value="Metal_Hydrolase"/>
</dbReference>
<dbReference type="CDD" id="cd01310">
    <property type="entry name" value="TatD_DNAse"/>
    <property type="match status" value="1"/>
</dbReference>
<dbReference type="PANTHER" id="PTHR46317:SF1">
    <property type="entry name" value="HYDROLASE, TATD FAMILY"/>
    <property type="match status" value="1"/>
</dbReference>
<dbReference type="Pfam" id="PF01026">
    <property type="entry name" value="TatD_DNase"/>
    <property type="match status" value="1"/>
</dbReference>
<feature type="binding site" evidence="4">
    <location>
        <position position="94"/>
    </location>
    <ligand>
        <name>a divalent metal cation</name>
        <dbReference type="ChEBI" id="CHEBI:60240"/>
        <label>1</label>
    </ligand>
</feature>
<evidence type="ECO:0000256" key="3">
    <source>
        <dbReference type="ARBA" id="ARBA00022801"/>
    </source>
</evidence>
<feature type="binding site" evidence="4">
    <location>
        <position position="138"/>
    </location>
    <ligand>
        <name>a divalent metal cation</name>
        <dbReference type="ChEBI" id="CHEBI:60240"/>
        <label>2</label>
    </ligand>
</feature>
<feature type="binding site" evidence="4">
    <location>
        <position position="9"/>
    </location>
    <ligand>
        <name>a divalent metal cation</name>
        <dbReference type="ChEBI" id="CHEBI:60240"/>
        <label>1</label>
    </ligand>
</feature>
<dbReference type="Proteomes" id="UP000093309">
    <property type="component" value="Unassembled WGS sequence"/>
</dbReference>
<evidence type="ECO:0000313" key="5">
    <source>
        <dbReference type="EMBL" id="OCT14442.1"/>
    </source>
</evidence>
<dbReference type="OrthoDB" id="9775608at2"/>
<dbReference type="PIRSF" id="PIRSF005902">
    <property type="entry name" value="DNase_TatD"/>
    <property type="match status" value="1"/>
</dbReference>
<evidence type="ECO:0000256" key="1">
    <source>
        <dbReference type="ARBA" id="ARBA00009275"/>
    </source>
</evidence>
<feature type="binding site" evidence="4">
    <location>
        <position position="7"/>
    </location>
    <ligand>
        <name>a divalent metal cation</name>
        <dbReference type="ChEBI" id="CHEBI:60240"/>
        <label>1</label>
    </ligand>
</feature>
<keyword evidence="3" id="KW-0378">Hydrolase</keyword>
<reference evidence="6" key="1">
    <citation type="submission" date="2016-05" db="EMBL/GenBank/DDBJ databases">
        <title>Paenibacillus oryzae. sp. nov., isolated from the rice root.</title>
        <authorList>
            <person name="Zhang J."/>
            <person name="Zhang X."/>
        </authorList>
    </citation>
    <scope>NUCLEOTIDE SEQUENCE [LARGE SCALE GENOMIC DNA]</scope>
    <source>
        <strain evidence="6">KCTC13222</strain>
    </source>
</reference>
<organism evidence="5 6">
    <name type="scientific">Paenibacillus pectinilyticus</name>
    <dbReference type="NCBI Taxonomy" id="512399"/>
    <lineage>
        <taxon>Bacteria</taxon>
        <taxon>Bacillati</taxon>
        <taxon>Bacillota</taxon>
        <taxon>Bacilli</taxon>
        <taxon>Bacillales</taxon>
        <taxon>Paenibacillaceae</taxon>
        <taxon>Paenibacillus</taxon>
    </lineage>
</organism>
<evidence type="ECO:0000256" key="4">
    <source>
        <dbReference type="PIRSR" id="PIRSR005902-1"/>
    </source>
</evidence>
<dbReference type="GO" id="GO:0016788">
    <property type="term" value="F:hydrolase activity, acting on ester bonds"/>
    <property type="evidence" value="ECO:0007669"/>
    <property type="project" value="InterPro"/>
</dbReference>
<dbReference type="AlphaFoldDB" id="A0A1C1A1N2"/>
<gene>
    <name evidence="5" type="ORF">A8709_26920</name>
</gene>
<evidence type="ECO:0000313" key="6">
    <source>
        <dbReference type="Proteomes" id="UP000093309"/>
    </source>
</evidence>
<accession>A0A1C1A1N2</accession>
<keyword evidence="2 4" id="KW-0479">Metal-binding</keyword>
<keyword evidence="6" id="KW-1185">Reference proteome</keyword>
<feature type="binding site" evidence="4">
    <location>
        <position position="162"/>
    </location>
    <ligand>
        <name>a divalent metal cation</name>
        <dbReference type="ChEBI" id="CHEBI:60240"/>
        <label>2</label>
    </ligand>
</feature>
<evidence type="ECO:0000256" key="2">
    <source>
        <dbReference type="ARBA" id="ARBA00022723"/>
    </source>
</evidence>
<dbReference type="EMBL" id="LYPC01000020">
    <property type="protein sequence ID" value="OCT14442.1"/>
    <property type="molecule type" value="Genomic_DNA"/>
</dbReference>
<proteinExistence type="inferred from homology"/>
<dbReference type="Gene3D" id="3.20.20.140">
    <property type="entry name" value="Metal-dependent hydrolases"/>
    <property type="match status" value="1"/>
</dbReference>
<dbReference type="GO" id="GO:0046872">
    <property type="term" value="F:metal ion binding"/>
    <property type="evidence" value="ECO:0007669"/>
    <property type="project" value="UniProtKB-KW"/>
</dbReference>
<dbReference type="RefSeq" id="WP_065853294.1">
    <property type="nucleotide sequence ID" value="NZ_LYPC01000020.1"/>
</dbReference>
<dbReference type="InterPro" id="IPR001130">
    <property type="entry name" value="TatD-like"/>
</dbReference>
<sequence>MKAIDAHIHLDMYAESSAKTIIANLAASDVEALIAVSRHLDSCKATEQLKKDAPDHVFAAYGFHPEQELPSEEELEALVSWIVEHASDMIAVGEVGLPYYNRQEAEAAGHMFDLKPYVQLLERFILLAVQLEKPIVLHAVYEDAEIVCDLLAKCGQTHAHFHWFKGSPETVARMIGAGYFISITPDVLYEEEIRTLVREYPLELMMVETDGPWPFEGPFAGEETHPRMVHAVIEQIAELKGKTQQETASMLRSNTDRFYRLS</sequence>
<dbReference type="STRING" id="512399.A8709_26920"/>
<comment type="caution">
    <text evidence="5">The sequence shown here is derived from an EMBL/GenBank/DDBJ whole genome shotgun (WGS) entry which is preliminary data.</text>
</comment>
<feature type="binding site" evidence="4">
    <location>
        <position position="210"/>
    </location>
    <ligand>
        <name>a divalent metal cation</name>
        <dbReference type="ChEBI" id="CHEBI:60240"/>
        <label>1</label>
    </ligand>
</feature>
<comment type="similarity">
    <text evidence="1">Belongs to the metallo-dependent hydrolases superfamily. TatD-type hydrolase family.</text>
</comment>
<name>A0A1C1A1N2_9BACL</name>
<dbReference type="PANTHER" id="PTHR46317">
    <property type="entry name" value="HYDROLASE OF PHP SUPERFAMILY-RELATED PROTEIN"/>
    <property type="match status" value="1"/>
</dbReference>
<protein>
    <submittedName>
        <fullName evidence="5">DNAase</fullName>
    </submittedName>
</protein>